<keyword evidence="9 11" id="KW-0472">Membrane</keyword>
<evidence type="ECO:0000259" key="15">
    <source>
        <dbReference type="Pfam" id="PF07715"/>
    </source>
</evidence>
<organism evidence="16 17">
    <name type="scientific">Pseudoalteromonas nigrifaciens</name>
    <dbReference type="NCBI Taxonomy" id="28109"/>
    <lineage>
        <taxon>Bacteria</taxon>
        <taxon>Pseudomonadati</taxon>
        <taxon>Pseudomonadota</taxon>
        <taxon>Gammaproteobacteria</taxon>
        <taxon>Alteromonadales</taxon>
        <taxon>Pseudoalteromonadaceae</taxon>
        <taxon>Pseudoalteromonas</taxon>
    </lineage>
</organism>
<keyword evidence="7" id="KW-0406">Ion transport</keyword>
<reference evidence="16 17" key="1">
    <citation type="submission" date="2015-03" db="EMBL/GenBank/DDBJ databases">
        <authorList>
            <person name="Xie B.-B."/>
            <person name="Rong J.-C."/>
            <person name="Qin Q.-L."/>
            <person name="Zhang Y.-Z."/>
        </authorList>
    </citation>
    <scope>NUCLEOTIDE SEQUENCE [LARGE SCALE GENOMIC DNA]</scope>
    <source>
        <strain evidence="16 17">KMM 661</strain>
    </source>
</reference>
<keyword evidence="3 11" id="KW-1134">Transmembrane beta strand</keyword>
<dbReference type="PANTHER" id="PTHR32552:SF81">
    <property type="entry name" value="TONB-DEPENDENT OUTER MEMBRANE RECEPTOR"/>
    <property type="match status" value="1"/>
</dbReference>
<dbReference type="Pfam" id="PF07715">
    <property type="entry name" value="Plug"/>
    <property type="match status" value="1"/>
</dbReference>
<evidence type="ECO:0000256" key="6">
    <source>
        <dbReference type="ARBA" id="ARBA00023004"/>
    </source>
</evidence>
<proteinExistence type="inferred from homology"/>
<dbReference type="GO" id="GO:0006826">
    <property type="term" value="P:iron ion transport"/>
    <property type="evidence" value="ECO:0007669"/>
    <property type="project" value="UniProtKB-KW"/>
</dbReference>
<dbReference type="InterPro" id="IPR000531">
    <property type="entry name" value="Beta-barrel_TonB"/>
</dbReference>
<dbReference type="InterPro" id="IPR012910">
    <property type="entry name" value="Plug_dom"/>
</dbReference>
<evidence type="ECO:0000256" key="13">
    <source>
        <dbReference type="SAM" id="SignalP"/>
    </source>
</evidence>
<feature type="domain" description="TonB-dependent receptor plug" evidence="15">
    <location>
        <begin position="48"/>
        <end position="156"/>
    </location>
</feature>
<dbReference type="InterPro" id="IPR037066">
    <property type="entry name" value="Plug_dom_sf"/>
</dbReference>
<dbReference type="Gene3D" id="2.170.130.10">
    <property type="entry name" value="TonB-dependent receptor, plug domain"/>
    <property type="match status" value="1"/>
</dbReference>
<evidence type="ECO:0000259" key="14">
    <source>
        <dbReference type="Pfam" id="PF00593"/>
    </source>
</evidence>
<dbReference type="PANTHER" id="PTHR32552">
    <property type="entry name" value="FERRICHROME IRON RECEPTOR-RELATED"/>
    <property type="match status" value="1"/>
</dbReference>
<evidence type="ECO:0000256" key="2">
    <source>
        <dbReference type="ARBA" id="ARBA00022448"/>
    </source>
</evidence>
<evidence type="ECO:0000256" key="1">
    <source>
        <dbReference type="ARBA" id="ARBA00004571"/>
    </source>
</evidence>
<dbReference type="Proteomes" id="UP000198329">
    <property type="component" value="Chromosome I"/>
</dbReference>
<keyword evidence="2 11" id="KW-0813">Transport</keyword>
<comment type="similarity">
    <text evidence="11 12">Belongs to the TonB-dependent receptor family.</text>
</comment>
<evidence type="ECO:0000256" key="4">
    <source>
        <dbReference type="ARBA" id="ARBA00022496"/>
    </source>
</evidence>
<gene>
    <name evidence="16" type="ORF">PNIG_a3079</name>
</gene>
<evidence type="ECO:0000256" key="12">
    <source>
        <dbReference type="RuleBase" id="RU003357"/>
    </source>
</evidence>
<dbReference type="EMBL" id="CP011036">
    <property type="protein sequence ID" value="ASM55024.1"/>
    <property type="molecule type" value="Genomic_DNA"/>
</dbReference>
<protein>
    <recommendedName>
        <fullName evidence="18">Outer membrane cobalamin translocator</fullName>
    </recommendedName>
</protein>
<accession>A0AAC9XYP4</accession>
<dbReference type="KEGG" id="png:PNIG_a3079"/>
<dbReference type="CDD" id="cd01347">
    <property type="entry name" value="ligand_gated_channel"/>
    <property type="match status" value="1"/>
</dbReference>
<keyword evidence="6" id="KW-0408">Iron</keyword>
<dbReference type="RefSeq" id="WP_089368693.1">
    <property type="nucleotide sequence ID" value="NZ_BJXZ01000013.1"/>
</dbReference>
<evidence type="ECO:0000313" key="17">
    <source>
        <dbReference type="Proteomes" id="UP000198329"/>
    </source>
</evidence>
<dbReference type="Gene3D" id="2.40.170.20">
    <property type="entry name" value="TonB-dependent receptor, beta-barrel domain"/>
    <property type="match status" value="1"/>
</dbReference>
<evidence type="ECO:0000256" key="10">
    <source>
        <dbReference type="ARBA" id="ARBA00023237"/>
    </source>
</evidence>
<evidence type="ECO:0000313" key="16">
    <source>
        <dbReference type="EMBL" id="ASM55024.1"/>
    </source>
</evidence>
<sequence length="690" mass="76981">MKRHYLPPLLLLSQLPLIAIAIAKQNDAQPIERITTTASRVEALSTQLPVIISVLNEAQLNAIAPTHIEEAMQRVAGANIQRGNGQEYLPALRSPVLSGAGACGGLLTLEDGIALRAAGFCNINELFEAHSEMAQRIEVLKGPGSALYGSNAVHGVINVITPDTTQDGGLIGLDYGSFGYNRYKLRAGHDMGSSGLGINASITDDSGYRDDESVKQQKVNLRHRYNNSDLALTSGLTYTHLDQQTAGFITGLKSYKDESIAQQNFDPDAFRKARSLRVWSNATWQLNDDTLSTTVYLRNQSMDFFKHFLPGTPLEYNSQTGVGLQSLYQHQLEDNIKLNFGLDGEYTRADFLQSQNKPTQGSAFLVATVPQGKHYDYDVNATLYAPFASVDLQLNDWLVTLGARYEHMQYDYTNNMLAGRTKEDGTECGFGGCRYSRPASTKNNFSNLSPKLGVSYQYTVNNLLYANFSRGYRAPQAAELYQLQRQQNTTNLSAEIANNAEFGLKGVYQNSRYNLSVYAMSKHHTIYRDSDFFTVNNGSSRHRGIELELEHALTSTWSVNFAASYAKHSYTNEQILNNINIKDNDVDTAPRKIANLDLTWQAFNNANVALQWHHVGRYYTDPENLHSYDGHDILSLRAQWQITNNLALAARIINLTDTAYAERADYTSFTGDRYFPGRPRNAMISATYSW</sequence>
<feature type="signal peptide" evidence="13">
    <location>
        <begin position="1"/>
        <end position="23"/>
    </location>
</feature>
<dbReference type="GO" id="GO:0009279">
    <property type="term" value="C:cell outer membrane"/>
    <property type="evidence" value="ECO:0007669"/>
    <property type="project" value="UniProtKB-SubCell"/>
</dbReference>
<keyword evidence="4" id="KW-0410">Iron transport</keyword>
<dbReference type="GeneID" id="300942662"/>
<keyword evidence="8 12" id="KW-0798">TonB box</keyword>
<keyword evidence="5 11" id="KW-0812">Transmembrane</keyword>
<evidence type="ECO:0000256" key="3">
    <source>
        <dbReference type="ARBA" id="ARBA00022452"/>
    </source>
</evidence>
<evidence type="ECO:0000256" key="5">
    <source>
        <dbReference type="ARBA" id="ARBA00022692"/>
    </source>
</evidence>
<evidence type="ECO:0000256" key="9">
    <source>
        <dbReference type="ARBA" id="ARBA00023136"/>
    </source>
</evidence>
<evidence type="ECO:0000256" key="8">
    <source>
        <dbReference type="ARBA" id="ARBA00023077"/>
    </source>
</evidence>
<evidence type="ECO:0008006" key="18">
    <source>
        <dbReference type="Google" id="ProtNLM"/>
    </source>
</evidence>
<keyword evidence="10 11" id="KW-0998">Cell outer membrane</keyword>
<feature type="chain" id="PRO_5042117759" description="Outer membrane cobalamin translocator" evidence="13">
    <location>
        <begin position="24"/>
        <end position="690"/>
    </location>
</feature>
<keyword evidence="13" id="KW-0732">Signal</keyword>
<dbReference type="InterPro" id="IPR036942">
    <property type="entry name" value="Beta-barrel_TonB_sf"/>
</dbReference>
<dbReference type="InterPro" id="IPR039426">
    <property type="entry name" value="TonB-dep_rcpt-like"/>
</dbReference>
<comment type="subcellular location">
    <subcellularLocation>
        <location evidence="1 11">Cell outer membrane</location>
        <topology evidence="1 11">Multi-pass membrane protein</topology>
    </subcellularLocation>
</comment>
<dbReference type="Pfam" id="PF00593">
    <property type="entry name" value="TonB_dep_Rec_b-barrel"/>
    <property type="match status" value="1"/>
</dbReference>
<dbReference type="SUPFAM" id="SSF56935">
    <property type="entry name" value="Porins"/>
    <property type="match status" value="1"/>
</dbReference>
<evidence type="ECO:0000256" key="11">
    <source>
        <dbReference type="PROSITE-ProRule" id="PRU01360"/>
    </source>
</evidence>
<name>A0AAC9XYP4_9GAMM</name>
<dbReference type="PROSITE" id="PS52016">
    <property type="entry name" value="TONB_DEPENDENT_REC_3"/>
    <property type="match status" value="1"/>
</dbReference>
<feature type="domain" description="TonB-dependent receptor-like beta-barrel" evidence="14">
    <location>
        <begin position="213"/>
        <end position="655"/>
    </location>
</feature>
<evidence type="ECO:0000256" key="7">
    <source>
        <dbReference type="ARBA" id="ARBA00023065"/>
    </source>
</evidence>
<keyword evidence="17" id="KW-1185">Reference proteome</keyword>
<dbReference type="AlphaFoldDB" id="A0AAC9XYP4"/>